<sequence length="256" mass="29650">MIVSERFRDAITSVERFDDLLMKIVAVEERRCLPRRGCSEQTNDEFWSVLDEKTAEVPSQDMVVVAGNTTGPDDLPADLWKSKGLCSADWLTEFFNQVVAKKKVPESWQESTTIPIWKKKGTPADCASYRPIRLSHTMEIFERTVDGRIWDVQLSTNQCGFVSGCGTVDAIHAVRLLLEKHREKQKPRLVVQMALTEVIERRFSVKETKMLRWMAGVTRLDRVRNDSIRQRFGTTPTFEKMREARLRWYGPRPSRK</sequence>
<evidence type="ECO:0000313" key="2">
    <source>
        <dbReference type="Proteomes" id="UP000050761"/>
    </source>
</evidence>
<evidence type="ECO:0000313" key="1">
    <source>
        <dbReference type="EMBL" id="VDP46451.1"/>
    </source>
</evidence>
<dbReference type="PANTHER" id="PTHR19446">
    <property type="entry name" value="REVERSE TRANSCRIPTASES"/>
    <property type="match status" value="1"/>
</dbReference>
<evidence type="ECO:0000313" key="3">
    <source>
        <dbReference type="WBParaSite" id="HPBE_0002465201-mRNA-1"/>
    </source>
</evidence>
<accession>A0A183GPN2</accession>
<dbReference type="EMBL" id="UZAH01036637">
    <property type="protein sequence ID" value="VDP46451.1"/>
    <property type="molecule type" value="Genomic_DNA"/>
</dbReference>
<accession>A0A3P8DRK8</accession>
<reference evidence="3" key="2">
    <citation type="submission" date="2019-09" db="UniProtKB">
        <authorList>
            <consortium name="WormBaseParasite"/>
        </authorList>
    </citation>
    <scope>IDENTIFICATION</scope>
</reference>
<keyword evidence="2" id="KW-1185">Reference proteome</keyword>
<organism evidence="2 3">
    <name type="scientific">Heligmosomoides polygyrus</name>
    <name type="common">Parasitic roundworm</name>
    <dbReference type="NCBI Taxonomy" id="6339"/>
    <lineage>
        <taxon>Eukaryota</taxon>
        <taxon>Metazoa</taxon>
        <taxon>Ecdysozoa</taxon>
        <taxon>Nematoda</taxon>
        <taxon>Chromadorea</taxon>
        <taxon>Rhabditida</taxon>
        <taxon>Rhabditina</taxon>
        <taxon>Rhabditomorpha</taxon>
        <taxon>Strongyloidea</taxon>
        <taxon>Heligmosomidae</taxon>
        <taxon>Heligmosomoides</taxon>
    </lineage>
</organism>
<dbReference type="AlphaFoldDB" id="A0A183GPN2"/>
<dbReference type="Proteomes" id="UP000050761">
    <property type="component" value="Unassembled WGS sequence"/>
</dbReference>
<name>A0A183GPN2_HELPZ</name>
<gene>
    <name evidence="1" type="ORF">HPBE_LOCUS24651</name>
</gene>
<proteinExistence type="predicted"/>
<dbReference type="OrthoDB" id="5833798at2759"/>
<dbReference type="WBParaSite" id="HPBE_0002465201-mRNA-1">
    <property type="protein sequence ID" value="HPBE_0002465201-mRNA-1"/>
    <property type="gene ID" value="HPBE_0002465201"/>
</dbReference>
<protein>
    <submittedName>
        <fullName evidence="3">Reverse transcriptase domain-containing protein</fullName>
    </submittedName>
</protein>
<reference evidence="1 2" key="1">
    <citation type="submission" date="2018-11" db="EMBL/GenBank/DDBJ databases">
        <authorList>
            <consortium name="Pathogen Informatics"/>
        </authorList>
    </citation>
    <scope>NUCLEOTIDE SEQUENCE [LARGE SCALE GENOMIC DNA]</scope>
</reference>